<feature type="region of interest" description="Disordered" evidence="2">
    <location>
        <begin position="1922"/>
        <end position="2139"/>
    </location>
</feature>
<evidence type="ECO:0000313" key="4">
    <source>
        <dbReference type="EMBL" id="KAA1123003.1"/>
    </source>
</evidence>
<feature type="region of interest" description="Disordered" evidence="2">
    <location>
        <begin position="1870"/>
        <end position="1907"/>
    </location>
</feature>
<comment type="caution">
    <text evidence="4">The sequence shown here is derived from an EMBL/GenBank/DDBJ whole genome shotgun (WGS) entry which is preliminary data.</text>
</comment>
<feature type="region of interest" description="Disordered" evidence="2">
    <location>
        <begin position="1012"/>
        <end position="1058"/>
    </location>
</feature>
<dbReference type="GO" id="GO:0005634">
    <property type="term" value="C:nucleus"/>
    <property type="evidence" value="ECO:0007669"/>
    <property type="project" value="InterPro"/>
</dbReference>
<dbReference type="InterPro" id="IPR000331">
    <property type="entry name" value="Rap/Ran_GAP_dom"/>
</dbReference>
<feature type="region of interest" description="Disordered" evidence="2">
    <location>
        <begin position="1541"/>
        <end position="1567"/>
    </location>
</feature>
<dbReference type="Pfam" id="PF11864">
    <property type="entry name" value="DUF3384"/>
    <property type="match status" value="1"/>
</dbReference>
<reference evidence="4 5" key="1">
    <citation type="submission" date="2019-05" db="EMBL/GenBank/DDBJ databases">
        <title>Emergence of the Ug99 lineage of the wheat stem rust pathogen through somatic hybridization.</title>
        <authorList>
            <person name="Li F."/>
            <person name="Upadhyaya N.M."/>
            <person name="Sperschneider J."/>
            <person name="Matny O."/>
            <person name="Nguyen-Phuc H."/>
            <person name="Mago R."/>
            <person name="Raley C."/>
            <person name="Miller M.E."/>
            <person name="Silverstein K.A.T."/>
            <person name="Henningsen E."/>
            <person name="Hirsch C.D."/>
            <person name="Visser B."/>
            <person name="Pretorius Z.A."/>
            <person name="Steffenson B.J."/>
            <person name="Schwessinger B."/>
            <person name="Dodds P.N."/>
            <person name="Figueroa M."/>
        </authorList>
    </citation>
    <scope>NUCLEOTIDE SEQUENCE [LARGE SCALE GENOMIC DNA]</scope>
    <source>
        <strain evidence="4 5">Ug99</strain>
    </source>
</reference>
<evidence type="ECO:0000259" key="3">
    <source>
        <dbReference type="PROSITE" id="PS50085"/>
    </source>
</evidence>
<feature type="compositionally biased region" description="Pro residues" evidence="2">
    <location>
        <begin position="2061"/>
        <end position="2089"/>
    </location>
</feature>
<dbReference type="PANTHER" id="PTHR10063">
    <property type="entry name" value="TUBERIN"/>
    <property type="match status" value="1"/>
</dbReference>
<evidence type="ECO:0000313" key="5">
    <source>
        <dbReference type="Proteomes" id="UP000325313"/>
    </source>
</evidence>
<dbReference type="GO" id="GO:0005096">
    <property type="term" value="F:GTPase activator activity"/>
    <property type="evidence" value="ECO:0007669"/>
    <property type="project" value="UniProtKB-KW"/>
</dbReference>
<evidence type="ECO:0000256" key="2">
    <source>
        <dbReference type="SAM" id="MobiDB-lite"/>
    </source>
</evidence>
<dbReference type="PANTHER" id="PTHR10063:SF0">
    <property type="entry name" value="TUBERIN"/>
    <property type="match status" value="1"/>
</dbReference>
<sequence>MEEADQQELLQQLTINNQRLTPKIYQTINKTNNNNNPFLTWIHYNQLTKQQQQPNINLRRNLLNLCIRTTYSNNHQNNNSLETIGYYRSIQEELNEQLDHSIFFQELKIISIDHYHYYFHHHNHKNHALEEEHQSIINSIHNLYQITNAGKLIIGCQDLVQLLVQLCSRSIAHLQSIYPLLIQSKLLLINNNNNHRASPSTSFLRLLPIAPHSQIIHYSTSLLTQIIKFSSPQLSTEQVKLIIHLFINRIGLVTSFESHLKIVLDYIDCLVTFGYVPTRQAAHSTHSSANEYHHQHLDGAALLIDLVRFVARIVGLQAQEGTVNVVRALEPKQHSDLIDLSSSDLTIPLQLEVKHTAPLDPTIIQQAKTCMKDLIRSPANQAIKSLLSTLTGDGPKIDECSKIGAIRCLRYAFDDYDQIYKQVRPATSSMEEEASGVATSLTLLGLGLLLVKGPLSDIISSSLRTSLAIDHEILMLLYDRLCFRLFQPNKTSVIGNLMKEDDLDCCLDLLLLFSQERLKAWINDSDWSLDFDIDSSIPLSPQDQLKDTEGTKQSPLVPFGKIFSLLFIRHAAEIRSADGPQDKMSELMSWNPITIDKYYGLCITLSRYLSNPLKLSLIDQIESDQVCSPEYPSWLSNLILLLDGFFEFDLDRTALSNKSAGKSSLGSCSSNPSPADSQVRLLRLIHNIFMEIRDLEEWREELLQEVVIPTLGRFLLLPDLRSFDNPVLIDLVMDLIREVTHNELVNELLSNQDQVGEQEKHQDLTGKSLDTYDRLRKLLMTTAKMGQLIDIDDITRFTNSPSTQQADQDSIPPLQNEVIPAVSVPNTPFTTPSSLPLKASTTTSTTISNTIFSPHRVTSSNHHEQVRISERSDAVFAKRQHELSYKAVVTLIKLLTDSMKISTGYSNAKCVSIFVDLIGLLRPANGLVNSTNSQSHAAHSGLPHSFSLSDLDHDLQRKADESQIDNRARLAILKCLLRLRADEEHRIQFVRDLEIEGLAQIVGRVIDPSRSYAPALSSPDKKSCFSPAASSSKPRMTPTSFRENHEPGSNTGKRSTSMTTNATATIGMTTSPNNASDNLDEGKPLWTVPDNLDEFGWEPKIETQSTHCLVTYDHIIRKDWDPSQDHLSLKNSPSTCHHVVRHMTILPIPDYLAVLIAILRYEVDWELVSYVLCHLPGQLSNKHFTCEPRASQQIHQLRRFLCSGIKTDTLLHQVRFPPRQRVKLTDAHAISYQTLSTLIAYKALFDKSQADEMVGAFVKGLSKYKDTAKACIHALSLACHELQPSITKFLPEILRGLTKIVSSAFVSVHILELLGFLGQMPSLYANLTEEEFKMIFGISLQYITTHNQLQQLEESRSAHTSSNHLTPPRAGISTSEVSLAEEVELAFQQYVYLMAFYIIALWFVSLKLPERKKYVTFITRKLVQACEGKQGLDEPTEVCFDMLNRYTYSNAEPKPRMKQSKFNQIINSSLGKSVRTTSWIIGNSILTIKCLSRPGWTEVCVKRPSGMVKMIWELENLSGDYGASEQDVLEMVIRHRDTLNSAASDDGGLGDDIETPGSQQPYGDGSTASTAQLREVSLESVLEQSEEITRTTGIEPNYTNLSVEPSFFALQLFPFGDLGSPTLEDSPSNFRPLKVPDQPIFQRAVEMIDYLPVVDFHKIGVIYVGPGQTTEEEILGNREGSKAYINFLSSLGQLVRLKGCEHYNTGGLDSKTDSNGKFAYMWGDDITQICFHIATLMPTSRDEQPSGPDPIMTKKALIGNDFVVIVFNDSGKEYKFDCLKSEFNFINIIIEPNTPINSTLNLHAGVQQELKFFKISLQRKAGLPKIGPIAENFKMISSSCLSEFVRRLSLHCNTFSQVYLACVGTETRKTEHHHQQQQQQQQQSSVQDHHPNTHHQHHHRNRRKLEFVSNWRARLREIKRLKERIHKLGPSTPSNPTTTLTAATPGPTPSSDEAGFKLPVIHSSGGGTTAPAASGSSLNTSIAPSATTASSVGPISSSNLLLPGFKSSKQTDDSASDLLTTLPSNPSPLSLPELPPPPPPSSSMIPSFPLPHLHLPSSLLPLPPANPAPPPSTNPPPPATHPPPPPPAAAPTTTSPSSSSTLNHTSASTPVLSHSSSSHPNPNPSSINNHIPNTTSADSISISNSATTTTTSNRLSSLLFDVDLVSQNLDFSSWTD</sequence>
<evidence type="ECO:0000256" key="1">
    <source>
        <dbReference type="ARBA" id="ARBA00022468"/>
    </source>
</evidence>
<feature type="compositionally biased region" description="Basic residues" evidence="2">
    <location>
        <begin position="1892"/>
        <end position="1903"/>
    </location>
</feature>
<feature type="compositionally biased region" description="Low complexity" evidence="2">
    <location>
        <begin position="2042"/>
        <end position="2060"/>
    </location>
</feature>
<keyword evidence="1" id="KW-0343">GTPase activation</keyword>
<feature type="compositionally biased region" description="Polar residues" evidence="2">
    <location>
        <begin position="1028"/>
        <end position="1057"/>
    </location>
</feature>
<feature type="compositionally biased region" description="Low complexity" evidence="2">
    <location>
        <begin position="1928"/>
        <end position="1951"/>
    </location>
</feature>
<accession>A0A5B0RD72</accession>
<dbReference type="SUPFAM" id="SSF111347">
    <property type="entry name" value="Rap/Ran-GAP"/>
    <property type="match status" value="1"/>
</dbReference>
<dbReference type="GO" id="GO:0032007">
    <property type="term" value="P:negative regulation of TOR signaling"/>
    <property type="evidence" value="ECO:0007669"/>
    <property type="project" value="TreeGrafter"/>
</dbReference>
<dbReference type="InterPro" id="IPR035974">
    <property type="entry name" value="Rap/Ran-GAP_sf"/>
</dbReference>
<name>A0A5B0RD72_PUCGR</name>
<dbReference type="PROSITE" id="PS50085">
    <property type="entry name" value="RAPGAP"/>
    <property type="match status" value="1"/>
</dbReference>
<organism evidence="4 5">
    <name type="scientific">Puccinia graminis f. sp. tritici</name>
    <dbReference type="NCBI Taxonomy" id="56615"/>
    <lineage>
        <taxon>Eukaryota</taxon>
        <taxon>Fungi</taxon>
        <taxon>Dikarya</taxon>
        <taxon>Basidiomycota</taxon>
        <taxon>Pucciniomycotina</taxon>
        <taxon>Pucciniomycetes</taxon>
        <taxon>Pucciniales</taxon>
        <taxon>Pucciniaceae</taxon>
        <taxon>Puccinia</taxon>
    </lineage>
</organism>
<protein>
    <submittedName>
        <fullName evidence="4">Tuberous sclerosis 2-like protein</fullName>
    </submittedName>
</protein>
<feature type="domain" description="Rap-GAP" evidence="3">
    <location>
        <begin position="1645"/>
        <end position="1886"/>
    </location>
</feature>
<dbReference type="Proteomes" id="UP000325313">
    <property type="component" value="Unassembled WGS sequence"/>
</dbReference>
<feature type="compositionally biased region" description="Low complexity" evidence="2">
    <location>
        <begin position="1969"/>
        <end position="1991"/>
    </location>
</feature>
<dbReference type="InterPro" id="IPR018515">
    <property type="entry name" value="Tuberin-type_domain"/>
</dbReference>
<dbReference type="InterPro" id="IPR024584">
    <property type="entry name" value="Tuberin_N"/>
</dbReference>
<feature type="compositionally biased region" description="Low complexity" evidence="2">
    <location>
        <begin position="2018"/>
        <end position="2032"/>
    </location>
</feature>
<dbReference type="EMBL" id="VDEP01000212">
    <property type="protein sequence ID" value="KAA1123003.1"/>
    <property type="molecule type" value="Genomic_DNA"/>
</dbReference>
<feature type="compositionally biased region" description="Polar residues" evidence="2">
    <location>
        <begin position="1556"/>
        <end position="1567"/>
    </location>
</feature>
<feature type="compositionally biased region" description="Low complexity" evidence="2">
    <location>
        <begin position="2090"/>
        <end position="2139"/>
    </location>
</feature>
<dbReference type="FunFam" id="3.40.50.11210:FF:000007">
    <property type="entry name" value="Tuberous sclerosis 2"/>
    <property type="match status" value="1"/>
</dbReference>
<dbReference type="Pfam" id="PF03542">
    <property type="entry name" value="Tuberin"/>
    <property type="match status" value="1"/>
</dbReference>
<dbReference type="GO" id="GO:0033596">
    <property type="term" value="C:TSC1-TSC2 complex"/>
    <property type="evidence" value="ECO:0007669"/>
    <property type="project" value="TreeGrafter"/>
</dbReference>
<dbReference type="InterPro" id="IPR027107">
    <property type="entry name" value="Tuberin/Ral-act_asu"/>
</dbReference>
<gene>
    <name evidence="4" type="primary">TSC2_1</name>
    <name evidence="4" type="ORF">PGTUg99_001572</name>
</gene>
<dbReference type="GO" id="GO:0051056">
    <property type="term" value="P:regulation of small GTPase mediated signal transduction"/>
    <property type="evidence" value="ECO:0007669"/>
    <property type="project" value="InterPro"/>
</dbReference>
<dbReference type="Pfam" id="PF02145">
    <property type="entry name" value="Rap_GAP"/>
    <property type="match status" value="1"/>
</dbReference>
<dbReference type="Gene3D" id="3.40.50.11210">
    <property type="entry name" value="Rap/Ran-GAP"/>
    <property type="match status" value="1"/>
</dbReference>
<proteinExistence type="predicted"/>